<organism evidence="2 3">
    <name type="scientific">Litorilinea aerophila</name>
    <dbReference type="NCBI Taxonomy" id="1204385"/>
    <lineage>
        <taxon>Bacteria</taxon>
        <taxon>Bacillati</taxon>
        <taxon>Chloroflexota</taxon>
        <taxon>Caldilineae</taxon>
        <taxon>Caldilineales</taxon>
        <taxon>Caldilineaceae</taxon>
        <taxon>Litorilinea</taxon>
    </lineage>
</organism>
<dbReference type="RefSeq" id="WP_141611360.1">
    <property type="nucleotide sequence ID" value="NZ_VIGC02000024.1"/>
</dbReference>
<evidence type="ECO:0000313" key="3">
    <source>
        <dbReference type="Proteomes" id="UP000317371"/>
    </source>
</evidence>
<accession>A0A540VCK8</accession>
<evidence type="ECO:0000259" key="1">
    <source>
        <dbReference type="PROSITE" id="PS50910"/>
    </source>
</evidence>
<dbReference type="InterPro" id="IPR007842">
    <property type="entry name" value="HEPN_dom"/>
</dbReference>
<name>A0A540VCK8_9CHLR</name>
<sequence>MTGRPPPDSPNAWLERSHSDLVLGRAALEISGVLLEDACFHAQQCAEKALKALLIQRGIVFPRTHVLEYLLDLLKKDGATIPPAVDAAIQLTQYAVETRYPGVWEPVTEEEARAALDTAALVFNWVIQQLQDDLNPD</sequence>
<keyword evidence="3" id="KW-1185">Reference proteome</keyword>
<dbReference type="SMART" id="SM00748">
    <property type="entry name" value="HEPN"/>
    <property type="match status" value="1"/>
</dbReference>
<dbReference type="Pfam" id="PF05168">
    <property type="entry name" value="HEPN"/>
    <property type="match status" value="1"/>
</dbReference>
<dbReference type="AlphaFoldDB" id="A0A540VCK8"/>
<dbReference type="Gene3D" id="1.20.120.330">
    <property type="entry name" value="Nucleotidyltransferases domain 2"/>
    <property type="match status" value="1"/>
</dbReference>
<dbReference type="SUPFAM" id="SSF81593">
    <property type="entry name" value="Nucleotidyltransferase substrate binding subunit/domain"/>
    <property type="match status" value="1"/>
</dbReference>
<dbReference type="Proteomes" id="UP000317371">
    <property type="component" value="Unassembled WGS sequence"/>
</dbReference>
<protein>
    <submittedName>
        <fullName evidence="2">HEPN domain-containing protein</fullName>
    </submittedName>
</protein>
<feature type="domain" description="HEPN" evidence="1">
    <location>
        <begin position="16"/>
        <end position="122"/>
    </location>
</feature>
<dbReference type="EMBL" id="VIGC01000024">
    <property type="protein sequence ID" value="TQE94442.1"/>
    <property type="molecule type" value="Genomic_DNA"/>
</dbReference>
<dbReference type="OrthoDB" id="162736at2"/>
<proteinExistence type="predicted"/>
<evidence type="ECO:0000313" key="2">
    <source>
        <dbReference type="EMBL" id="TQE94442.1"/>
    </source>
</evidence>
<comment type="caution">
    <text evidence="2">The sequence shown here is derived from an EMBL/GenBank/DDBJ whole genome shotgun (WGS) entry which is preliminary data.</text>
</comment>
<dbReference type="PROSITE" id="PS50910">
    <property type="entry name" value="HEPN"/>
    <property type="match status" value="1"/>
</dbReference>
<reference evidence="2 3" key="1">
    <citation type="submission" date="2019-06" db="EMBL/GenBank/DDBJ databases">
        <title>Genome sequence of Litorilinea aerophila BAA-2444.</title>
        <authorList>
            <person name="Maclea K.S."/>
            <person name="Maurais E.G."/>
            <person name="Iannazzi L.C."/>
        </authorList>
    </citation>
    <scope>NUCLEOTIDE SEQUENCE [LARGE SCALE GENOMIC DNA]</scope>
    <source>
        <strain evidence="2 3">ATCC BAA-2444</strain>
    </source>
</reference>
<dbReference type="InParanoid" id="A0A540VCK8"/>
<gene>
    <name evidence="2" type="ORF">FKZ61_17075</name>
</gene>